<organism evidence="10 11">
    <name type="scientific">Parabacteroides goldsteinii DSM 19448 = WAL 12034</name>
    <dbReference type="NCBI Taxonomy" id="927665"/>
    <lineage>
        <taxon>Bacteria</taxon>
        <taxon>Pseudomonadati</taxon>
        <taxon>Bacteroidota</taxon>
        <taxon>Bacteroidia</taxon>
        <taxon>Bacteroidales</taxon>
        <taxon>Tannerellaceae</taxon>
        <taxon>Parabacteroides</taxon>
    </lineage>
</organism>
<accession>A0A0F5IJ58</accession>
<evidence type="ECO:0000256" key="4">
    <source>
        <dbReference type="ARBA" id="ARBA00022989"/>
    </source>
</evidence>
<evidence type="ECO:0000259" key="8">
    <source>
        <dbReference type="Pfam" id="PF02687"/>
    </source>
</evidence>
<comment type="similarity">
    <text evidence="6">Belongs to the ABC-4 integral membrane protein family.</text>
</comment>
<reference evidence="10 11" key="1">
    <citation type="submission" date="2013-04" db="EMBL/GenBank/DDBJ databases">
        <title>The Genome Sequence of Parabacteroides goldsteinii DSM 19448.</title>
        <authorList>
            <consortium name="The Broad Institute Genomics Platform"/>
            <person name="Earl A."/>
            <person name="Ward D."/>
            <person name="Feldgarden M."/>
            <person name="Gevers D."/>
            <person name="Martens E."/>
            <person name="Sakamoto M."/>
            <person name="Benno Y."/>
            <person name="Song Y."/>
            <person name="Liu C."/>
            <person name="Lee J."/>
            <person name="Bolanos M."/>
            <person name="Vaisanen M.L."/>
            <person name="Finegold S.M."/>
            <person name="Walker B."/>
            <person name="Young S."/>
            <person name="Zeng Q."/>
            <person name="Gargeya S."/>
            <person name="Fitzgerald M."/>
            <person name="Haas B."/>
            <person name="Abouelleil A."/>
            <person name="Allen A.W."/>
            <person name="Alvarado L."/>
            <person name="Arachchi H.M."/>
            <person name="Berlin A.M."/>
            <person name="Chapman S.B."/>
            <person name="Gainer-Dewar J."/>
            <person name="Goldberg J."/>
            <person name="Griggs A."/>
            <person name="Gujja S."/>
            <person name="Hansen M."/>
            <person name="Howarth C."/>
            <person name="Imamovic A."/>
            <person name="Ireland A."/>
            <person name="Larimer J."/>
            <person name="McCowan C."/>
            <person name="Murphy C."/>
            <person name="Pearson M."/>
            <person name="Poon T.W."/>
            <person name="Priest M."/>
            <person name="Roberts A."/>
            <person name="Saif S."/>
            <person name="Shea T."/>
            <person name="Sisk P."/>
            <person name="Sykes S."/>
            <person name="Wortman J."/>
            <person name="Nusbaum C."/>
            <person name="Birren B."/>
        </authorList>
    </citation>
    <scope>NUCLEOTIDE SEQUENCE [LARGE SCALE GENOMIC DNA]</scope>
    <source>
        <strain evidence="10 11">DSM 19448</strain>
    </source>
</reference>
<feature type="domain" description="ABC3 transporter permease C-terminal" evidence="8">
    <location>
        <begin position="293"/>
        <end position="409"/>
    </location>
</feature>
<dbReference type="GO" id="GO:0005886">
    <property type="term" value="C:plasma membrane"/>
    <property type="evidence" value="ECO:0007669"/>
    <property type="project" value="UniProtKB-SubCell"/>
</dbReference>
<comment type="subcellular location">
    <subcellularLocation>
        <location evidence="1">Cell membrane</location>
        <topology evidence="1">Multi-pass membrane protein</topology>
    </subcellularLocation>
</comment>
<feature type="transmembrane region" description="Helical" evidence="7">
    <location>
        <begin position="292"/>
        <end position="312"/>
    </location>
</feature>
<keyword evidence="4 7" id="KW-1133">Transmembrane helix</keyword>
<dbReference type="GO" id="GO:0022857">
    <property type="term" value="F:transmembrane transporter activity"/>
    <property type="evidence" value="ECO:0007669"/>
    <property type="project" value="TreeGrafter"/>
</dbReference>
<comment type="caution">
    <text evidence="10">The sequence shown here is derived from an EMBL/GenBank/DDBJ whole genome shotgun (WGS) entry which is preliminary data.</text>
</comment>
<dbReference type="PANTHER" id="PTHR30572">
    <property type="entry name" value="MEMBRANE COMPONENT OF TRANSPORTER-RELATED"/>
    <property type="match status" value="1"/>
</dbReference>
<feature type="transmembrane region" description="Helical" evidence="7">
    <location>
        <begin position="376"/>
        <end position="399"/>
    </location>
</feature>
<dbReference type="HOGENOM" id="CLU_054551_0_0_10"/>
<dbReference type="Proteomes" id="UP000033047">
    <property type="component" value="Unassembled WGS sequence"/>
</dbReference>
<feature type="transmembrane region" description="Helical" evidence="7">
    <location>
        <begin position="333"/>
        <end position="356"/>
    </location>
</feature>
<evidence type="ECO:0000313" key="10">
    <source>
        <dbReference type="EMBL" id="KKB45594.1"/>
    </source>
</evidence>
<dbReference type="STRING" id="927665.HMPREF1535_04878"/>
<evidence type="ECO:0000256" key="3">
    <source>
        <dbReference type="ARBA" id="ARBA00022692"/>
    </source>
</evidence>
<keyword evidence="2" id="KW-1003">Cell membrane</keyword>
<dbReference type="InterPro" id="IPR050250">
    <property type="entry name" value="Macrolide_Exporter_MacB"/>
</dbReference>
<gene>
    <name evidence="10" type="ORF">HMPREF1535_04878</name>
</gene>
<evidence type="ECO:0000256" key="6">
    <source>
        <dbReference type="ARBA" id="ARBA00038076"/>
    </source>
</evidence>
<feature type="transmembrane region" description="Helical" evidence="7">
    <location>
        <begin position="15"/>
        <end position="34"/>
    </location>
</feature>
<name>A0A0F5IJ58_9BACT</name>
<evidence type="ECO:0000313" key="11">
    <source>
        <dbReference type="Proteomes" id="UP000033047"/>
    </source>
</evidence>
<dbReference type="Pfam" id="PF12704">
    <property type="entry name" value="MacB_PCD"/>
    <property type="match status" value="1"/>
</dbReference>
<evidence type="ECO:0000256" key="7">
    <source>
        <dbReference type="SAM" id="Phobius"/>
    </source>
</evidence>
<dbReference type="PANTHER" id="PTHR30572:SF4">
    <property type="entry name" value="ABC TRANSPORTER PERMEASE YTRF"/>
    <property type="match status" value="1"/>
</dbReference>
<dbReference type="Pfam" id="PF02687">
    <property type="entry name" value="FtsX"/>
    <property type="match status" value="1"/>
</dbReference>
<dbReference type="InterPro" id="IPR025857">
    <property type="entry name" value="MacB_PCD"/>
</dbReference>
<evidence type="ECO:0000256" key="2">
    <source>
        <dbReference type="ARBA" id="ARBA00022475"/>
    </source>
</evidence>
<dbReference type="PATRIC" id="fig|927665.4.peg.5003"/>
<keyword evidence="5 7" id="KW-0472">Membrane</keyword>
<evidence type="ECO:0000256" key="5">
    <source>
        <dbReference type="ARBA" id="ARBA00023136"/>
    </source>
</evidence>
<sequence>MIRHLFKLIWTQRRFNVWIVLELFVVSTLMWYIVDYLSVLAITASTPTGFNIENTYKLNLALKQANENGYVTYEEGSPEPYQNMKRIEERLRRHPDIEGVSVGEWHYPYCRSNSNNSYWRDTLRVNTEILTVTPDYFRVFRVSSADGGGPETLAQAMGSDYIITPAVEERLFPGSSAIGGFIFDRDDSLNMRVAGVTTLMKRMEFSRPACFLFMPLDESDRVLRGENDLWSSTDICFRVKETAATADFAERFAREMRPQLQVGNFYLSEITPLSDFREEQLEWVYSPLRFRIGFSIFFLTNIFLGIIGTFWLRINKRRSEIGLRMAVGSSRRMVLWQMIGEGLVLLVIAFIPSLLVCLNLVQVDLLPEEYMDVTPLRILLNTVITFTLLAVVVCLGTWYPARRSAKIEPAEALHYE</sequence>
<dbReference type="AlphaFoldDB" id="A0A0F5IJ58"/>
<proteinExistence type="inferred from homology"/>
<dbReference type="RefSeq" id="WP_007653638.1">
    <property type="nucleotide sequence ID" value="NZ_KQ033914.1"/>
</dbReference>
<dbReference type="InterPro" id="IPR003838">
    <property type="entry name" value="ABC3_permease_C"/>
</dbReference>
<dbReference type="EMBL" id="AQHV01000028">
    <property type="protein sequence ID" value="KKB45594.1"/>
    <property type="molecule type" value="Genomic_DNA"/>
</dbReference>
<feature type="domain" description="MacB-like periplasmic core" evidence="9">
    <location>
        <begin position="68"/>
        <end position="253"/>
    </location>
</feature>
<evidence type="ECO:0000256" key="1">
    <source>
        <dbReference type="ARBA" id="ARBA00004651"/>
    </source>
</evidence>
<evidence type="ECO:0000259" key="9">
    <source>
        <dbReference type="Pfam" id="PF12704"/>
    </source>
</evidence>
<protein>
    <submittedName>
        <fullName evidence="10">Uncharacterized protein</fullName>
    </submittedName>
</protein>
<keyword evidence="3 7" id="KW-0812">Transmembrane</keyword>